<dbReference type="PANTHER" id="PTHR10000">
    <property type="entry name" value="PHOSPHOSERINE PHOSPHATASE"/>
    <property type="match status" value="1"/>
</dbReference>
<dbReference type="PANTHER" id="PTHR10000:SF8">
    <property type="entry name" value="HAD SUPERFAMILY HYDROLASE-LIKE, TYPE 3"/>
    <property type="match status" value="1"/>
</dbReference>
<sequence>MRYLALCTDYDGTIARHGVVDLPTIDALARLHESGRKLIMVTGRELAELISVFPRLDLFDLVVAENGALLYDPATKEQKPLCEPPLPEFVAALQRRGVFPLSVGRTIVATREPYEEAALEVIRDLGLELQVIFNKGAVMILPSGVNKATGLKAALKELKLSEHNIVGVGDAENDHAFLGICECAVAVANARPALQEAADFVTKATHGPGVTQLIEEMLQDDLASREPARGRRHIELGKSPHAWQPAPSPH</sequence>
<dbReference type="EMBL" id="BLJN01000003">
    <property type="protein sequence ID" value="GFE81418.1"/>
    <property type="molecule type" value="Genomic_DNA"/>
</dbReference>
<proteinExistence type="predicted"/>
<dbReference type="SUPFAM" id="SSF56784">
    <property type="entry name" value="HAD-like"/>
    <property type="match status" value="1"/>
</dbReference>
<dbReference type="InterPro" id="IPR023214">
    <property type="entry name" value="HAD_sf"/>
</dbReference>
<evidence type="ECO:0008006" key="3">
    <source>
        <dbReference type="Google" id="ProtNLM"/>
    </source>
</evidence>
<comment type="caution">
    <text evidence="1">The sequence shown here is derived from an EMBL/GenBank/DDBJ whole genome shotgun (WGS) entry which is preliminary data.</text>
</comment>
<evidence type="ECO:0000313" key="2">
    <source>
        <dbReference type="Proteomes" id="UP000445000"/>
    </source>
</evidence>
<organism evidence="1 2">
    <name type="scientific">Steroidobacter agaridevorans</name>
    <dbReference type="NCBI Taxonomy" id="2695856"/>
    <lineage>
        <taxon>Bacteria</taxon>
        <taxon>Pseudomonadati</taxon>
        <taxon>Pseudomonadota</taxon>
        <taxon>Gammaproteobacteria</taxon>
        <taxon>Steroidobacterales</taxon>
        <taxon>Steroidobacteraceae</taxon>
        <taxon>Steroidobacter</taxon>
    </lineage>
</organism>
<dbReference type="Gene3D" id="3.90.1070.10">
    <property type="match status" value="1"/>
</dbReference>
<dbReference type="Pfam" id="PF08282">
    <property type="entry name" value="Hydrolase_3"/>
    <property type="match status" value="2"/>
</dbReference>
<dbReference type="AlphaFoldDB" id="A0A829YEZ0"/>
<accession>A0A829YEZ0</accession>
<gene>
    <name evidence="1" type="ORF">GCM10011487_34180</name>
</gene>
<protein>
    <recommendedName>
        <fullName evidence="3">Haloacid dehalogenase</fullName>
    </recommendedName>
</protein>
<evidence type="ECO:0000313" key="1">
    <source>
        <dbReference type="EMBL" id="GFE81418.1"/>
    </source>
</evidence>
<dbReference type="InterPro" id="IPR006379">
    <property type="entry name" value="HAD-SF_hydro_IIB"/>
</dbReference>
<dbReference type="NCBIfam" id="TIGR01484">
    <property type="entry name" value="HAD-SF-IIB"/>
    <property type="match status" value="2"/>
</dbReference>
<dbReference type="GO" id="GO:0016791">
    <property type="term" value="F:phosphatase activity"/>
    <property type="evidence" value="ECO:0007669"/>
    <property type="project" value="TreeGrafter"/>
</dbReference>
<dbReference type="Gene3D" id="3.40.50.1000">
    <property type="entry name" value="HAD superfamily/HAD-like"/>
    <property type="match status" value="1"/>
</dbReference>
<dbReference type="Proteomes" id="UP000445000">
    <property type="component" value="Unassembled WGS sequence"/>
</dbReference>
<name>A0A829YEZ0_9GAMM</name>
<reference evidence="2" key="1">
    <citation type="submission" date="2020-01" db="EMBL/GenBank/DDBJ databases">
        <title>'Steroidobacter agaridevorans' sp. nov., agar-degrading bacteria isolated from rhizosphere soils.</title>
        <authorList>
            <person name="Ikenaga M."/>
            <person name="Kataoka M."/>
            <person name="Murouchi A."/>
            <person name="Katsuragi S."/>
            <person name="Sakai M."/>
        </authorList>
    </citation>
    <scope>NUCLEOTIDE SEQUENCE [LARGE SCALE GENOMIC DNA]</scope>
    <source>
        <strain evidence="2">YU21-B</strain>
    </source>
</reference>
<dbReference type="RefSeq" id="WP_161813070.1">
    <property type="nucleotide sequence ID" value="NZ_BLJN01000003.1"/>
</dbReference>
<dbReference type="GO" id="GO:0005829">
    <property type="term" value="C:cytosol"/>
    <property type="evidence" value="ECO:0007669"/>
    <property type="project" value="TreeGrafter"/>
</dbReference>
<dbReference type="InterPro" id="IPR036412">
    <property type="entry name" value="HAD-like_sf"/>
</dbReference>
<keyword evidence="2" id="KW-1185">Reference proteome</keyword>
<dbReference type="GO" id="GO:0000287">
    <property type="term" value="F:magnesium ion binding"/>
    <property type="evidence" value="ECO:0007669"/>
    <property type="project" value="TreeGrafter"/>
</dbReference>